<gene>
    <name evidence="2" type="ORF">D1012_06230</name>
</gene>
<keyword evidence="1" id="KW-1133">Transmembrane helix</keyword>
<comment type="caution">
    <text evidence="2">The sequence shown here is derived from an EMBL/GenBank/DDBJ whole genome shotgun (WGS) entry which is preliminary data.</text>
</comment>
<evidence type="ECO:0000256" key="1">
    <source>
        <dbReference type="SAM" id="Phobius"/>
    </source>
</evidence>
<evidence type="ECO:0000313" key="2">
    <source>
        <dbReference type="EMBL" id="RGP38409.1"/>
    </source>
</evidence>
<keyword evidence="3" id="KW-1185">Reference proteome</keyword>
<sequence>MVATLPLYLGPLLAGLSGLGWSAIPVFVALMALWLVVMRPQDWPRRVALWTPAVVLAAAAQVAINAVIVVILFGIGRGLGGVGGFVLPLPPLVPVALSFLSIPLSRMVWNPETAQQMDQFLDQALDQIHAINRGAPQVGAGAGADPMLKTLLDLPDDADPVLTADAIAAAMCAPGAALRLSLLQDELDHGLVPRNGLREGLILWATDTVRAADDRVHGVQLTGFLAAGFDARLLELFARRALPLLQAQPGLWSSYPDTAEIGLALEDSLPEAVQDSLRALAAAVEAATPPEERLSEA</sequence>
<protein>
    <submittedName>
        <fullName evidence="2">Uncharacterized protein</fullName>
    </submittedName>
</protein>
<reference evidence="2 3" key="1">
    <citation type="submission" date="2018-08" db="EMBL/GenBank/DDBJ databases">
        <title>Flavobacterium tibetense sp. nov., isolated from a wetland YonghuCo on Tibetan Plateau.</title>
        <authorList>
            <person name="Phurbu D."/>
            <person name="Lu H."/>
            <person name="Xing P."/>
        </authorList>
    </citation>
    <scope>NUCLEOTIDE SEQUENCE [LARGE SCALE GENOMIC DNA]</scope>
    <source>
        <strain evidence="2 3">DJC</strain>
    </source>
</reference>
<feature type="transmembrane region" description="Helical" evidence="1">
    <location>
        <begin position="81"/>
        <end position="102"/>
    </location>
</feature>
<organism evidence="2 3">
    <name type="scientific">Pseudotabrizicola alkalilacus</name>
    <dbReference type="NCBI Taxonomy" id="2305252"/>
    <lineage>
        <taxon>Bacteria</taxon>
        <taxon>Pseudomonadati</taxon>
        <taxon>Pseudomonadota</taxon>
        <taxon>Alphaproteobacteria</taxon>
        <taxon>Rhodobacterales</taxon>
        <taxon>Paracoccaceae</taxon>
        <taxon>Pseudotabrizicola</taxon>
    </lineage>
</organism>
<accession>A0A411Z5T2</accession>
<name>A0A411Z5T2_9RHOB</name>
<evidence type="ECO:0000313" key="3">
    <source>
        <dbReference type="Proteomes" id="UP000284547"/>
    </source>
</evidence>
<feature type="transmembrane region" description="Helical" evidence="1">
    <location>
        <begin position="12"/>
        <end position="37"/>
    </location>
</feature>
<keyword evidence="1" id="KW-0472">Membrane</keyword>
<proteinExistence type="predicted"/>
<dbReference type="EMBL" id="QWEY01000002">
    <property type="protein sequence ID" value="RGP38409.1"/>
    <property type="molecule type" value="Genomic_DNA"/>
</dbReference>
<dbReference type="Proteomes" id="UP000284547">
    <property type="component" value="Unassembled WGS sequence"/>
</dbReference>
<keyword evidence="1" id="KW-0812">Transmembrane</keyword>
<feature type="transmembrane region" description="Helical" evidence="1">
    <location>
        <begin position="49"/>
        <end position="75"/>
    </location>
</feature>
<dbReference type="AlphaFoldDB" id="A0A411Z5T2"/>